<dbReference type="EMBL" id="KT006970">
    <property type="protein sequence ID" value="AKQ01532.1"/>
    <property type="molecule type" value="Genomic_DNA"/>
</dbReference>
<dbReference type="Gene3D" id="3.40.190.10">
    <property type="entry name" value="Periplasmic binding protein-like II"/>
    <property type="match status" value="1"/>
</dbReference>
<protein>
    <submittedName>
        <fullName evidence="1">Uncharacterized protein</fullName>
    </submittedName>
</protein>
<dbReference type="AlphaFoldDB" id="A0A0H4T553"/>
<proteinExistence type="predicted"/>
<accession>A0A0H4T553</accession>
<evidence type="ECO:0000313" key="1">
    <source>
        <dbReference type="EMBL" id="AKQ01532.1"/>
    </source>
</evidence>
<organism evidence="1">
    <name type="scientific">uncultured delta proteobacterium Rifle_16ft_4_minimus_1997</name>
    <dbReference type="NCBI Taxonomy" id="1665176"/>
    <lineage>
        <taxon>Bacteria</taxon>
        <taxon>Deltaproteobacteria</taxon>
        <taxon>environmental samples</taxon>
    </lineage>
</organism>
<name>A0A0H4T553_9DELT</name>
<reference evidence="1" key="1">
    <citation type="journal article" date="2015" name="ISME J.">
        <title>Aquifer environment selects for microbial species cohorts in sediment and groundwater.</title>
        <authorList>
            <person name="Hug L.A."/>
            <person name="Thomas B.C."/>
            <person name="Brown C.T."/>
            <person name="Frischkorn K.R."/>
            <person name="Williams K.H."/>
            <person name="Tringe S.G."/>
            <person name="Banfield J.F."/>
        </authorList>
    </citation>
    <scope>NUCLEOTIDE SEQUENCE</scope>
</reference>
<sequence length="234" mass="25289">MGAKGIEFDGRKFGYLGVPQVPQSVCVLSKVSGINSVQQWFAAKEPLKLGGVGPGGNMSDIARTLKTALGLPIRVVDGYKGASDVRLAADSGELGGFCLTWDATKIMLRQPLQTGDYTVVLQAAPKKHPDLPNVPLAVEFAKTDEARQLLKYAVHDVTIIQYLYFLPPGSAKERLQTLRRAFLDTLKDPELLADATKANMGISPVPGEEIENIVNGLFKIDAMMIPKLKGMLVP</sequence>